<protein>
    <recommendedName>
        <fullName evidence="2">histidine kinase</fullName>
        <ecNumber evidence="2">2.7.13.3</ecNumber>
    </recommendedName>
</protein>
<dbReference type="InterPro" id="IPR052162">
    <property type="entry name" value="Sensor_kinase/Photoreceptor"/>
</dbReference>
<evidence type="ECO:0000259" key="7">
    <source>
        <dbReference type="PROSITE" id="PS50113"/>
    </source>
</evidence>
<dbReference type="Gene3D" id="3.30.450.40">
    <property type="match status" value="1"/>
</dbReference>
<comment type="catalytic activity">
    <reaction evidence="1">
        <text>ATP + protein L-histidine = ADP + protein N-phospho-L-histidine.</text>
        <dbReference type="EC" id="2.7.13.3"/>
    </reaction>
</comment>
<dbReference type="EC" id="2.7.13.3" evidence="2"/>
<feature type="domain" description="PAS" evidence="6">
    <location>
        <begin position="520"/>
        <end position="586"/>
    </location>
</feature>
<dbReference type="Gene3D" id="3.30.450.20">
    <property type="entry name" value="PAS domain"/>
    <property type="match status" value="5"/>
</dbReference>
<name>A0A1L3J2F0_9FLAO</name>
<dbReference type="SMART" id="SM00091">
    <property type="entry name" value="PAS"/>
    <property type="match status" value="4"/>
</dbReference>
<evidence type="ECO:0000313" key="8">
    <source>
        <dbReference type="EMBL" id="APG59299.1"/>
    </source>
</evidence>
<dbReference type="GO" id="GO:0000155">
    <property type="term" value="F:phosphorelay sensor kinase activity"/>
    <property type="evidence" value="ECO:0007669"/>
    <property type="project" value="InterPro"/>
</dbReference>
<dbReference type="Pfam" id="PF08447">
    <property type="entry name" value="PAS_3"/>
    <property type="match status" value="3"/>
</dbReference>
<sequence length="963" mass="110588">MVSFNEDACSAASDLFGKNLEIGIEVTDLFKSSDTVHIQENIDKSLMGETDSYTISDSHENKDVQLTFFPVLNKDGEIEFVSIKFDAEGNSGLEYYNNSSNSQGKIDLDYHLQIYENLFHNNPDAVFQFDLEGNFVNANQSSAELAETSREELLNMHFLPLVAPEDADRIIDHFERAKSGKPQNFITGFLSTKGTSKFLNVTNFPIYNGETIIGVFGIAKDITIQKLAENKIAEERQMLRAIIDNIPDYIFVKNRENQSILSNWKFNENILGHKFSEQEAGVTPLDYLEKSKAEGIIADNEAVMKTGTSVINRPDVVTNIHGKKERVLLTKVPLKNQKKDIIGLVGIARDITETYLHNKKQELIFSIIKAFGDSPNFKEAMLATIELLCRELNFDYAEAFKVSVNNQNLIRNAYWPEGNSFSSSEKEYVVYEHGEGLPGIIWESGEFKTFRKSDNKDLLQNMNLCEKSAIKSVVGIPIHYQDDIISIILLASADENKKIESDILKDIAFQIGSAIESKRSQTQLNDFFHYSPNLIAVIGIDGFIKKVNPSFEKKFEYPEEDILTVPFTEFIHPDDLAKTFKALEEVDIAGSDFELRCRKNDGDYLTISWRFSQFFKEEKVVFVYGTDITEIREKEEKLKYSEQRFKALVQDSSDIISIVDEEYNYLYNSPAVTPVFGLSPNEMNATNFWTYIHDEDKVQLVSNLNSLHTKKRIHLPSYRIKNKNGNWRWIETIVTNSSADPAIGGMVMNSRDITEFIIQERKLIESLERYDIVSKATSDLITDYDLEKNKMFLHKNSEQLFGYEPNELGYDGEWWDEKIHPDDIDSVKKLSRKMHDEGVKNLTVEYRFRCADGSYKYILDRSYLLKDKYGAPKRIIASMQDITERKEQLIEIENQNKRLKEIAWTQSHVVRAPLAKIMGLVDLLLNYKEESENMDYILEKILVTSEEMDQIIRKIADQSENEL</sequence>
<feature type="domain" description="PAC" evidence="7">
    <location>
        <begin position="183"/>
        <end position="234"/>
    </location>
</feature>
<dbReference type="SMART" id="SM00086">
    <property type="entry name" value="PAC"/>
    <property type="match status" value="5"/>
</dbReference>
<keyword evidence="9" id="KW-1185">Reference proteome</keyword>
<dbReference type="PANTHER" id="PTHR43304">
    <property type="entry name" value="PHYTOCHROME-LIKE PROTEIN CPH1"/>
    <property type="match status" value="1"/>
</dbReference>
<keyword evidence="4" id="KW-0808">Transferase</keyword>
<feature type="domain" description="PAS" evidence="6">
    <location>
        <begin position="111"/>
        <end position="181"/>
    </location>
</feature>
<feature type="domain" description="PAS" evidence="6">
    <location>
        <begin position="759"/>
        <end position="838"/>
    </location>
</feature>
<dbReference type="InterPro" id="IPR000014">
    <property type="entry name" value="PAS"/>
</dbReference>
<dbReference type="STRING" id="1913577.LPB144_02225"/>
<dbReference type="InterPro" id="IPR003661">
    <property type="entry name" value="HisK_dim/P_dom"/>
</dbReference>
<dbReference type="CDD" id="cd00130">
    <property type="entry name" value="PAS"/>
    <property type="match status" value="4"/>
</dbReference>
<keyword evidence="3" id="KW-0597">Phosphoprotein</keyword>
<keyword evidence="5" id="KW-0418">Kinase</keyword>
<accession>A0A1L3J2F0</accession>
<dbReference type="KEGG" id="grl:LPB144_02225"/>
<dbReference type="InterPro" id="IPR029016">
    <property type="entry name" value="GAF-like_dom_sf"/>
</dbReference>
<dbReference type="AlphaFoldDB" id="A0A1L3J2F0"/>
<evidence type="ECO:0000256" key="1">
    <source>
        <dbReference type="ARBA" id="ARBA00000085"/>
    </source>
</evidence>
<dbReference type="PROSITE" id="PS50113">
    <property type="entry name" value="PAC"/>
    <property type="match status" value="2"/>
</dbReference>
<dbReference type="Gene3D" id="1.10.287.130">
    <property type="match status" value="1"/>
</dbReference>
<evidence type="ECO:0000256" key="5">
    <source>
        <dbReference type="ARBA" id="ARBA00022777"/>
    </source>
</evidence>
<dbReference type="EMBL" id="CP018153">
    <property type="protein sequence ID" value="APG59299.1"/>
    <property type="molecule type" value="Genomic_DNA"/>
</dbReference>
<feature type="domain" description="PAC" evidence="7">
    <location>
        <begin position="842"/>
        <end position="894"/>
    </location>
</feature>
<dbReference type="PANTHER" id="PTHR43304:SF1">
    <property type="entry name" value="PAC DOMAIN-CONTAINING PROTEIN"/>
    <property type="match status" value="1"/>
</dbReference>
<dbReference type="SUPFAM" id="SSF55781">
    <property type="entry name" value="GAF domain-like"/>
    <property type="match status" value="1"/>
</dbReference>
<reference evidence="8 9" key="1">
    <citation type="submission" date="2016-11" db="EMBL/GenBank/DDBJ databases">
        <title>Gramella sp. LPB0144 isolated from marine environment.</title>
        <authorList>
            <person name="Kim E."/>
            <person name="Yi H."/>
        </authorList>
    </citation>
    <scope>NUCLEOTIDE SEQUENCE [LARGE SCALE GENOMIC DNA]</scope>
    <source>
        <strain evidence="8 9">LPB0144</strain>
    </source>
</reference>
<dbReference type="Pfam" id="PF08448">
    <property type="entry name" value="PAS_4"/>
    <property type="match status" value="2"/>
</dbReference>
<dbReference type="InterPro" id="IPR036097">
    <property type="entry name" value="HisK_dim/P_sf"/>
</dbReference>
<gene>
    <name evidence="8" type="ORF">LPB144_02225</name>
</gene>
<dbReference type="InterPro" id="IPR013656">
    <property type="entry name" value="PAS_4"/>
</dbReference>
<dbReference type="PROSITE" id="PS50112">
    <property type="entry name" value="PAS"/>
    <property type="match status" value="4"/>
</dbReference>
<evidence type="ECO:0000256" key="3">
    <source>
        <dbReference type="ARBA" id="ARBA00022553"/>
    </source>
</evidence>
<evidence type="ECO:0000313" key="9">
    <source>
        <dbReference type="Proteomes" id="UP000182510"/>
    </source>
</evidence>
<feature type="domain" description="PAS" evidence="6">
    <location>
        <begin position="641"/>
        <end position="711"/>
    </location>
</feature>
<dbReference type="Proteomes" id="UP000182510">
    <property type="component" value="Chromosome"/>
</dbReference>
<proteinExistence type="predicted"/>
<evidence type="ECO:0000256" key="4">
    <source>
        <dbReference type="ARBA" id="ARBA00022679"/>
    </source>
</evidence>
<evidence type="ECO:0000256" key="2">
    <source>
        <dbReference type="ARBA" id="ARBA00012438"/>
    </source>
</evidence>
<dbReference type="InterPro" id="IPR000700">
    <property type="entry name" value="PAS-assoc_C"/>
</dbReference>
<dbReference type="InterPro" id="IPR013655">
    <property type="entry name" value="PAS_fold_3"/>
</dbReference>
<dbReference type="CDD" id="cd00082">
    <property type="entry name" value="HisKA"/>
    <property type="match status" value="1"/>
</dbReference>
<dbReference type="SUPFAM" id="SSF55785">
    <property type="entry name" value="PYP-like sensor domain (PAS domain)"/>
    <property type="match status" value="5"/>
</dbReference>
<organism evidence="8 9">
    <name type="scientific">Christiangramia salexigens</name>
    <dbReference type="NCBI Taxonomy" id="1913577"/>
    <lineage>
        <taxon>Bacteria</taxon>
        <taxon>Pseudomonadati</taxon>
        <taxon>Bacteroidota</taxon>
        <taxon>Flavobacteriia</taxon>
        <taxon>Flavobacteriales</taxon>
        <taxon>Flavobacteriaceae</taxon>
        <taxon>Christiangramia</taxon>
    </lineage>
</organism>
<dbReference type="NCBIfam" id="TIGR00229">
    <property type="entry name" value="sensory_box"/>
    <property type="match status" value="5"/>
</dbReference>
<dbReference type="InterPro" id="IPR035965">
    <property type="entry name" value="PAS-like_dom_sf"/>
</dbReference>
<dbReference type="InterPro" id="IPR001610">
    <property type="entry name" value="PAC"/>
</dbReference>
<evidence type="ECO:0000259" key="6">
    <source>
        <dbReference type="PROSITE" id="PS50112"/>
    </source>
</evidence>
<dbReference type="SUPFAM" id="SSF47384">
    <property type="entry name" value="Homodimeric domain of signal transducing histidine kinase"/>
    <property type="match status" value="1"/>
</dbReference>